<evidence type="ECO:0000313" key="4">
    <source>
        <dbReference type="EMBL" id="ATY64289.1"/>
    </source>
</evidence>
<dbReference type="SUPFAM" id="SSF140931">
    <property type="entry name" value="Fic-like"/>
    <property type="match status" value="1"/>
</dbReference>
<dbReference type="InterPro" id="IPR036597">
    <property type="entry name" value="Fido-like_dom_sf"/>
</dbReference>
<organism evidence="4 5">
    <name type="scientific">Cordyceps militaris</name>
    <name type="common">Caterpillar fungus</name>
    <name type="synonym">Clavaria militaris</name>
    <dbReference type="NCBI Taxonomy" id="73501"/>
    <lineage>
        <taxon>Eukaryota</taxon>
        <taxon>Fungi</taxon>
        <taxon>Dikarya</taxon>
        <taxon>Ascomycota</taxon>
        <taxon>Pezizomycotina</taxon>
        <taxon>Sordariomycetes</taxon>
        <taxon>Hypocreomycetidae</taxon>
        <taxon>Hypocreales</taxon>
        <taxon>Cordycipitaceae</taxon>
        <taxon>Cordyceps</taxon>
    </lineage>
</organism>
<evidence type="ECO:0000313" key="5">
    <source>
        <dbReference type="Proteomes" id="UP000323067"/>
    </source>
</evidence>
<name>A0A2H4SMF8_CORMI</name>
<dbReference type="InterPro" id="IPR003812">
    <property type="entry name" value="Fido"/>
</dbReference>
<dbReference type="GO" id="GO:0005524">
    <property type="term" value="F:ATP binding"/>
    <property type="evidence" value="ECO:0007669"/>
    <property type="project" value="UniProtKB-KW"/>
</dbReference>
<feature type="active site" evidence="1">
    <location>
        <position position="252"/>
    </location>
</feature>
<sequence length="330" mass="37575">MFAESPAMEDVSMTIRADNIYRTYATGQDPAALFNKAISYMNSVKSISQSEEEQALIRSEVEAMMMHAIFGSNTIEHAGLNLDITLHLCREILRGEDVGEIDERTPEYLAKLADIYRIDPPLKEKSVQLVLRGRREIVQHVKAFQHLIQNFAIEKKPMTEELIKETHQILCKGVPVVHRVGPETPYEQYAGLYRKEIVGAGNTNFVVPHHVPSKMAKLCVDLEQDIDKAEASKSVDPFSLASKYSLEFVQIHPFLDGNGRMCRLILNVILFRFTGIFVAIGERESDRDEYMNIKKRSSQTMEGHGEYATFVLDKGMKSFRKIKQKLHGKR</sequence>
<dbReference type="VEuPathDB" id="FungiDB:A9K55_004129"/>
<dbReference type="Gene3D" id="1.10.3290.10">
    <property type="entry name" value="Fido-like domain"/>
    <property type="match status" value="1"/>
</dbReference>
<dbReference type="VEuPathDB" id="FungiDB:CCM_01828"/>
<evidence type="ECO:0000259" key="3">
    <source>
        <dbReference type="PROSITE" id="PS51459"/>
    </source>
</evidence>
<dbReference type="PANTHER" id="PTHR13504:SF38">
    <property type="entry name" value="FIDO DOMAIN-CONTAINING PROTEIN"/>
    <property type="match status" value="1"/>
</dbReference>
<proteinExistence type="predicted"/>
<reference evidence="4 5" key="1">
    <citation type="journal article" date="2017" name="BMC Genomics">
        <title>Chromosome level assembly and secondary metabolite potential of the parasitic fungus Cordyceps militaris.</title>
        <authorList>
            <person name="Kramer G.J."/>
            <person name="Nodwell J.R."/>
        </authorList>
    </citation>
    <scope>NUCLEOTIDE SEQUENCE [LARGE SCALE GENOMIC DNA]</scope>
    <source>
        <strain evidence="4 5">ATCC 34164</strain>
    </source>
</reference>
<evidence type="ECO:0000256" key="2">
    <source>
        <dbReference type="PIRSR" id="PIRSR640198-2"/>
    </source>
</evidence>
<dbReference type="AlphaFoldDB" id="A0A2H4SMF8"/>
<dbReference type="PANTHER" id="PTHR13504">
    <property type="entry name" value="FIDO DOMAIN-CONTAINING PROTEIN DDB_G0283145"/>
    <property type="match status" value="1"/>
</dbReference>
<dbReference type="OrthoDB" id="439046at2759"/>
<dbReference type="Proteomes" id="UP000323067">
    <property type="component" value="Chromosome v"/>
</dbReference>
<accession>A0A2H4SMF8</accession>
<feature type="binding site" evidence="2">
    <location>
        <begin position="256"/>
        <end position="263"/>
    </location>
    <ligand>
        <name>ATP</name>
        <dbReference type="ChEBI" id="CHEBI:30616"/>
    </ligand>
</feature>
<dbReference type="PROSITE" id="PS51459">
    <property type="entry name" value="FIDO"/>
    <property type="match status" value="1"/>
</dbReference>
<keyword evidence="2" id="KW-0547">Nucleotide-binding</keyword>
<dbReference type="EMBL" id="CP023325">
    <property type="protein sequence ID" value="ATY64289.1"/>
    <property type="molecule type" value="Genomic_DNA"/>
</dbReference>
<dbReference type="InterPro" id="IPR040198">
    <property type="entry name" value="Fido_containing"/>
</dbReference>
<feature type="domain" description="Fido" evidence="3">
    <location>
        <begin position="158"/>
        <end position="313"/>
    </location>
</feature>
<gene>
    <name evidence="4" type="ORF">A9K55_004129</name>
</gene>
<keyword evidence="2" id="KW-0067">ATP-binding</keyword>
<dbReference type="Pfam" id="PF02661">
    <property type="entry name" value="Fic"/>
    <property type="match status" value="1"/>
</dbReference>
<evidence type="ECO:0000256" key="1">
    <source>
        <dbReference type="PIRSR" id="PIRSR640198-1"/>
    </source>
</evidence>
<protein>
    <submittedName>
        <fullName evidence="4">Filamentation induced by cAMP death on curing</fullName>
    </submittedName>
</protein>